<dbReference type="InterPro" id="IPR006451">
    <property type="entry name" value="Glycogen_debranch_arc"/>
</dbReference>
<dbReference type="GO" id="GO:0004135">
    <property type="term" value="F:amylo-alpha-1,6-glucosidase activity"/>
    <property type="evidence" value="ECO:0007669"/>
    <property type="project" value="InterPro"/>
</dbReference>
<dbReference type="EMBL" id="PGXC01000003">
    <property type="protein sequence ID" value="PKK91287.1"/>
    <property type="molecule type" value="Genomic_DNA"/>
</dbReference>
<name>A0A2N1PSH3_9BACT</name>
<dbReference type="FunFam" id="1.50.10.10:FF:000073">
    <property type="entry name" value="Glycogen debranching enzyme, hypothetical (TreX-like)"/>
    <property type="match status" value="1"/>
</dbReference>
<dbReference type="PANTHER" id="PTHR10569:SF2">
    <property type="entry name" value="GLYCOGEN DEBRANCHING ENZYME"/>
    <property type="match status" value="1"/>
</dbReference>
<dbReference type="Proteomes" id="UP000233256">
    <property type="component" value="Unassembled WGS sequence"/>
</dbReference>
<proteinExistence type="predicted"/>
<evidence type="ECO:0000313" key="4">
    <source>
        <dbReference type="Proteomes" id="UP000233256"/>
    </source>
</evidence>
<dbReference type="InterPro" id="IPR010401">
    <property type="entry name" value="AGL/Gdb1"/>
</dbReference>
<sequence>MTIAGRRILGNLDEALTREWIIANGLGGYSSTTVVGANTRRFHGLLIASQEPPVKRWVVLNRLEEEIIINGKVTPLSTNVYLDAVYPRGNNTLESFEYENHPVFTHLVGPVRIVKQVILGYGSEVLAVRYRVSNCRGKVRLVITPIVSMRDIHDVIFMGNAVFQVSGEAGDNQACVRRSDLKAPDLWMLSDRAKFYPMDERNRWYLNFRYVRDEKRGEKFSEDGYAPGKFMVDLEGDGYFTLYFSTDSISHADAMAAISVTTDRWASLVPARESFDSFYRALHRGADRFIVKRATTGGKTVIAGYPWFADWGRDTMISLPGLTLSTGRYEDARSILETYAAYCDRGMLPNRFPDQGTEPEYNNVDAALWFFYSVYKYLQYTGDYDFIKDKIYPHLMDIVRQTIRGTRYNIHMDEDDCLVSAGEEGVQLTWMDARVNGRVITPRMGKPVEINALWYNALRTLSFLCGKFGELSEAHRLFSLATRVRESFTRLFSRETGGLYDVIDFLGKPVDEIRPNQIFALFLPYPILSLDKARSVFEEVTDHLYTSYGLRSLSPDSKDYHPNYRGDLVKRDEAYHQGTVWTFLIGPYVTSFLRIFGRSEENLAKVEMMLQPFKTHLEEYGIDCISEIFEANGPHWAEGCFHQAWSVAEILRVYHEDYLGMVPDAPDNDSGVGI</sequence>
<feature type="domain" description="Glycogen debranching enzyme C-terminal" evidence="1">
    <location>
        <begin position="286"/>
        <end position="652"/>
    </location>
</feature>
<accession>A0A2N1PSH3</accession>
<dbReference type="InterPro" id="IPR024742">
    <property type="entry name" value="Glycogen_debranch_N"/>
</dbReference>
<dbReference type="PANTHER" id="PTHR10569">
    <property type="entry name" value="GLYCOGEN DEBRANCHING ENZYME"/>
    <property type="match status" value="1"/>
</dbReference>
<comment type="caution">
    <text evidence="3">The sequence shown here is derived from an EMBL/GenBank/DDBJ whole genome shotgun (WGS) entry which is preliminary data.</text>
</comment>
<dbReference type="Pfam" id="PF12439">
    <property type="entry name" value="GDE_N"/>
    <property type="match status" value="1"/>
</dbReference>
<dbReference type="AlphaFoldDB" id="A0A2N1PSH3"/>
<dbReference type="Pfam" id="PF06202">
    <property type="entry name" value="GDE_C"/>
    <property type="match status" value="1"/>
</dbReference>
<organism evidence="3 4">
    <name type="scientific">Candidatus Wallbacteria bacterium HGW-Wallbacteria-1</name>
    <dbReference type="NCBI Taxonomy" id="2013854"/>
    <lineage>
        <taxon>Bacteria</taxon>
        <taxon>Candidatus Walliibacteriota</taxon>
    </lineage>
</organism>
<dbReference type="InterPro" id="IPR032790">
    <property type="entry name" value="GDE_C"/>
</dbReference>
<feature type="domain" description="Glycogen debranching enzyme bacterial and archaeal type N-terminal" evidence="2">
    <location>
        <begin position="18"/>
        <end position="236"/>
    </location>
</feature>
<gene>
    <name evidence="3" type="ORF">CVV64_05840</name>
</gene>
<dbReference type="InterPro" id="IPR008928">
    <property type="entry name" value="6-hairpin_glycosidase_sf"/>
</dbReference>
<dbReference type="InterPro" id="IPR012341">
    <property type="entry name" value="6hp_glycosidase-like_sf"/>
</dbReference>
<dbReference type="Gene3D" id="1.50.10.10">
    <property type="match status" value="1"/>
</dbReference>
<dbReference type="SUPFAM" id="SSF48208">
    <property type="entry name" value="Six-hairpin glycosidases"/>
    <property type="match status" value="1"/>
</dbReference>
<evidence type="ECO:0000313" key="3">
    <source>
        <dbReference type="EMBL" id="PKK91287.1"/>
    </source>
</evidence>
<dbReference type="NCBIfam" id="TIGR01561">
    <property type="entry name" value="gde_arch"/>
    <property type="match status" value="1"/>
</dbReference>
<evidence type="ECO:0000259" key="2">
    <source>
        <dbReference type="Pfam" id="PF12439"/>
    </source>
</evidence>
<evidence type="ECO:0000259" key="1">
    <source>
        <dbReference type="Pfam" id="PF06202"/>
    </source>
</evidence>
<dbReference type="GO" id="GO:0004134">
    <property type="term" value="F:4-alpha-glucanotransferase activity"/>
    <property type="evidence" value="ECO:0007669"/>
    <property type="project" value="InterPro"/>
</dbReference>
<reference evidence="3 4" key="1">
    <citation type="journal article" date="2017" name="ISME J.">
        <title>Potential for microbial H2 and metal transformations associated with novel bacteria and archaea in deep terrestrial subsurface sediments.</title>
        <authorList>
            <person name="Hernsdorf A.W."/>
            <person name="Amano Y."/>
            <person name="Miyakawa K."/>
            <person name="Ise K."/>
            <person name="Suzuki Y."/>
            <person name="Anantharaman K."/>
            <person name="Probst A."/>
            <person name="Burstein D."/>
            <person name="Thomas B.C."/>
            <person name="Banfield J.F."/>
        </authorList>
    </citation>
    <scope>NUCLEOTIDE SEQUENCE [LARGE SCALE GENOMIC DNA]</scope>
    <source>
        <strain evidence="3">HGW-Wallbacteria-1</strain>
    </source>
</reference>
<dbReference type="GO" id="GO:0005980">
    <property type="term" value="P:glycogen catabolic process"/>
    <property type="evidence" value="ECO:0007669"/>
    <property type="project" value="InterPro"/>
</dbReference>
<protein>
    <submittedName>
        <fullName evidence="3">Glycogen debranching protein</fullName>
    </submittedName>
</protein>